<evidence type="ECO:0000259" key="2">
    <source>
        <dbReference type="Pfam" id="PF20151"/>
    </source>
</evidence>
<feature type="transmembrane region" description="Helical" evidence="1">
    <location>
        <begin position="83"/>
        <end position="106"/>
    </location>
</feature>
<keyword evidence="1" id="KW-0812">Transmembrane</keyword>
<organism evidence="3 4">
    <name type="scientific">Collybiopsis luxurians FD-317 M1</name>
    <dbReference type="NCBI Taxonomy" id="944289"/>
    <lineage>
        <taxon>Eukaryota</taxon>
        <taxon>Fungi</taxon>
        <taxon>Dikarya</taxon>
        <taxon>Basidiomycota</taxon>
        <taxon>Agaricomycotina</taxon>
        <taxon>Agaricomycetes</taxon>
        <taxon>Agaricomycetidae</taxon>
        <taxon>Agaricales</taxon>
        <taxon>Marasmiineae</taxon>
        <taxon>Omphalotaceae</taxon>
        <taxon>Collybiopsis</taxon>
        <taxon>Collybiopsis luxurians</taxon>
    </lineage>
</organism>
<evidence type="ECO:0000313" key="4">
    <source>
        <dbReference type="Proteomes" id="UP000053593"/>
    </source>
</evidence>
<accession>A0A0D0CLP9</accession>
<feature type="transmembrane region" description="Helical" evidence="1">
    <location>
        <begin position="112"/>
        <end position="136"/>
    </location>
</feature>
<keyword evidence="1" id="KW-0472">Membrane</keyword>
<protein>
    <recommendedName>
        <fullName evidence="2">DUF6533 domain-containing protein</fullName>
    </recommendedName>
</protein>
<dbReference type="Pfam" id="PF20151">
    <property type="entry name" value="DUF6533"/>
    <property type="match status" value="1"/>
</dbReference>
<feature type="transmembrane region" description="Helical" evidence="1">
    <location>
        <begin position="200"/>
        <end position="223"/>
    </location>
</feature>
<dbReference type="Proteomes" id="UP000053593">
    <property type="component" value="Unassembled WGS sequence"/>
</dbReference>
<name>A0A0D0CLP9_9AGAR</name>
<sequence>MYETYAQVYSKFSSRRTPWGGISVCFLPSKRGLTDSQLHALVQCVANGRLGQGITYATSTLFMYDYLLTVWDEFKFVWRPRKITISSVAFFLSRYAAMAGAIVVLVPGSETIPAISSTGTVLRLVSIVASEFIVAVRTWAIWGRNRKILLTLAFFSLAAIIPAAIIIGEDVVSSHVQALVSDEFIDICSLTLSNIDQGFVVPYILTILYESVTLTLSLIRILNWRKTIPKNIRAPIIDNLWRDGVLYFTFMLLLGFMNIGIVSQQGVPQIRTGGSQLQAVIHSILSTRIVLHLANSKDSRDITAPGSSVYTSRAIQFTSQFSTTMDAERFPHGDVPTYEEDG</sequence>
<dbReference type="AlphaFoldDB" id="A0A0D0CLP9"/>
<dbReference type="EMBL" id="KN834800">
    <property type="protein sequence ID" value="KIK56063.1"/>
    <property type="molecule type" value="Genomic_DNA"/>
</dbReference>
<evidence type="ECO:0000313" key="3">
    <source>
        <dbReference type="EMBL" id="KIK56063.1"/>
    </source>
</evidence>
<feature type="domain" description="DUF6533" evidence="2">
    <location>
        <begin position="57"/>
        <end position="98"/>
    </location>
</feature>
<dbReference type="OrthoDB" id="2940333at2759"/>
<keyword evidence="4" id="KW-1185">Reference proteome</keyword>
<keyword evidence="1" id="KW-1133">Transmembrane helix</keyword>
<dbReference type="InterPro" id="IPR045340">
    <property type="entry name" value="DUF6533"/>
</dbReference>
<gene>
    <name evidence="3" type="ORF">GYMLUDRAFT_823759</name>
</gene>
<evidence type="ECO:0000256" key="1">
    <source>
        <dbReference type="SAM" id="Phobius"/>
    </source>
</evidence>
<reference evidence="3 4" key="1">
    <citation type="submission" date="2014-04" db="EMBL/GenBank/DDBJ databases">
        <title>Evolutionary Origins and Diversification of the Mycorrhizal Mutualists.</title>
        <authorList>
            <consortium name="DOE Joint Genome Institute"/>
            <consortium name="Mycorrhizal Genomics Consortium"/>
            <person name="Kohler A."/>
            <person name="Kuo A."/>
            <person name="Nagy L.G."/>
            <person name="Floudas D."/>
            <person name="Copeland A."/>
            <person name="Barry K.W."/>
            <person name="Cichocki N."/>
            <person name="Veneault-Fourrey C."/>
            <person name="LaButti K."/>
            <person name="Lindquist E.A."/>
            <person name="Lipzen A."/>
            <person name="Lundell T."/>
            <person name="Morin E."/>
            <person name="Murat C."/>
            <person name="Riley R."/>
            <person name="Ohm R."/>
            <person name="Sun H."/>
            <person name="Tunlid A."/>
            <person name="Henrissat B."/>
            <person name="Grigoriev I.V."/>
            <person name="Hibbett D.S."/>
            <person name="Martin F."/>
        </authorList>
    </citation>
    <scope>NUCLEOTIDE SEQUENCE [LARGE SCALE GENOMIC DNA]</scope>
    <source>
        <strain evidence="3 4">FD-317 M1</strain>
    </source>
</reference>
<feature type="transmembrane region" description="Helical" evidence="1">
    <location>
        <begin position="244"/>
        <end position="262"/>
    </location>
</feature>
<dbReference type="HOGENOM" id="CLU_035509_11_3_1"/>
<proteinExistence type="predicted"/>
<feature type="transmembrane region" description="Helical" evidence="1">
    <location>
        <begin position="148"/>
        <end position="167"/>
    </location>
</feature>